<feature type="region of interest" description="Disordered" evidence="10">
    <location>
        <begin position="516"/>
        <end position="555"/>
    </location>
</feature>
<evidence type="ECO:0000256" key="6">
    <source>
        <dbReference type="ARBA" id="ARBA00023136"/>
    </source>
</evidence>
<dbReference type="PRINTS" id="PR01609">
    <property type="entry name" value="CD36FAMILY"/>
</dbReference>
<sequence>MLDKKILIILIVGAVMAVIGIAMIPLIDFIIKGQIKKNMVISNSSERYDMWKDVPVPIYLQFYIFHVDNSDEVKKGDKPMLIQKGPYTYRERRSKFNITWNDNGTVSYRQNRIYSFVPKMSPCKESDIITTLNPIVAVLTHNLKWMPSLVKKLVSYGLKETGEDLFITRSVKELLWGYDDPALLFLQSLMPSAVKSATTGYFIQKNLTDDGLYTIHTGAIDSDLVGKVSRHNGQSVLDVWSTPWANMINGTDGSVNSPLNFDREIIEIFVSDMCRSISAVYKTDVKLPQGIKLQRFEWDESIMMNASLNEDNIGYCVPQSLCLPSGLLNMTMCRKAAGGLYLPLVISFPHFLYGDPEVINSFEGLHPSEREHQTLIDVEPWTGLVLRATSKLQINMYIEQVPDIEQTRNLRSLYFPIFWLNVSSVVDDKNANLLKKQLFNSMEIADGVKYSLLSVGLCLVILAAVLYILDKYKHHDREETSHHEQEAAELCLKGQGFRKDEDFTFCDPKTEKLQLEKSHQIMSTSSKQSSIETPEEQTQLMTSEIEKGDNPNTSP</sequence>
<evidence type="ECO:0000256" key="9">
    <source>
        <dbReference type="ARBA" id="ARBA00023180"/>
    </source>
</evidence>
<dbReference type="RefSeq" id="XP_055891696.1">
    <property type="nucleotide sequence ID" value="XM_056035721.1"/>
</dbReference>
<feature type="transmembrane region" description="Helical" evidence="11">
    <location>
        <begin position="6"/>
        <end position="31"/>
    </location>
</feature>
<evidence type="ECO:0000256" key="7">
    <source>
        <dbReference type="ARBA" id="ARBA00023157"/>
    </source>
</evidence>
<comment type="similarity">
    <text evidence="2">Belongs to the CD36 family.</text>
</comment>
<evidence type="ECO:0000256" key="2">
    <source>
        <dbReference type="ARBA" id="ARBA00010532"/>
    </source>
</evidence>
<dbReference type="InterPro" id="IPR005428">
    <property type="entry name" value="CD36/SCARB1/SNMP1"/>
</dbReference>
<gene>
    <name evidence="13 14 15 16 17 18" type="primary">LOC106069810</name>
</gene>
<evidence type="ECO:0000256" key="10">
    <source>
        <dbReference type="SAM" id="MobiDB-lite"/>
    </source>
</evidence>
<dbReference type="Pfam" id="PF01130">
    <property type="entry name" value="CD36"/>
    <property type="match status" value="1"/>
</dbReference>
<evidence type="ECO:0000313" key="13">
    <source>
        <dbReference type="RefSeq" id="XP_055891696.1"/>
    </source>
</evidence>
<evidence type="ECO:0000256" key="11">
    <source>
        <dbReference type="SAM" id="Phobius"/>
    </source>
</evidence>
<evidence type="ECO:0000256" key="3">
    <source>
        <dbReference type="ARBA" id="ARBA00022475"/>
    </source>
</evidence>
<evidence type="ECO:0000256" key="5">
    <source>
        <dbReference type="ARBA" id="ARBA00022989"/>
    </source>
</evidence>
<dbReference type="Proteomes" id="UP001165740">
    <property type="component" value="Chromosome 7"/>
</dbReference>
<dbReference type="RefSeq" id="XP_055891697.1">
    <property type="nucleotide sequence ID" value="XM_056035722.1"/>
</dbReference>
<dbReference type="GO" id="GO:0005886">
    <property type="term" value="C:plasma membrane"/>
    <property type="evidence" value="ECO:0007669"/>
    <property type="project" value="UniProtKB-SubCell"/>
</dbReference>
<evidence type="ECO:0000313" key="18">
    <source>
        <dbReference type="RefSeq" id="XP_055891701.1"/>
    </source>
</evidence>
<dbReference type="RefSeq" id="XP_055891700.1">
    <property type="nucleotide sequence ID" value="XM_056035725.1"/>
</dbReference>
<keyword evidence="4 11" id="KW-0812">Transmembrane</keyword>
<evidence type="ECO:0000256" key="8">
    <source>
        <dbReference type="ARBA" id="ARBA00023170"/>
    </source>
</evidence>
<proteinExistence type="inferred from homology"/>
<evidence type="ECO:0000313" key="16">
    <source>
        <dbReference type="RefSeq" id="XP_055891699.1"/>
    </source>
</evidence>
<evidence type="ECO:0000256" key="4">
    <source>
        <dbReference type="ARBA" id="ARBA00022692"/>
    </source>
</evidence>
<dbReference type="RefSeq" id="XP_055891698.1">
    <property type="nucleotide sequence ID" value="XM_056035723.1"/>
</dbReference>
<dbReference type="AlphaFoldDB" id="A0A9W3AWU9"/>
<feature type="compositionally biased region" description="Polar residues" evidence="10">
    <location>
        <begin position="520"/>
        <end position="542"/>
    </location>
</feature>
<organism evidence="12 18">
    <name type="scientific">Biomphalaria glabrata</name>
    <name type="common">Bloodfluke planorb</name>
    <name type="synonym">Freshwater snail</name>
    <dbReference type="NCBI Taxonomy" id="6526"/>
    <lineage>
        <taxon>Eukaryota</taxon>
        <taxon>Metazoa</taxon>
        <taxon>Spiralia</taxon>
        <taxon>Lophotrochozoa</taxon>
        <taxon>Mollusca</taxon>
        <taxon>Gastropoda</taxon>
        <taxon>Heterobranchia</taxon>
        <taxon>Euthyneura</taxon>
        <taxon>Panpulmonata</taxon>
        <taxon>Hygrophila</taxon>
        <taxon>Lymnaeoidea</taxon>
        <taxon>Planorbidae</taxon>
        <taxon>Biomphalaria</taxon>
    </lineage>
</organism>
<keyword evidence="7" id="KW-1015">Disulfide bond</keyword>
<dbReference type="GeneID" id="106069810"/>
<evidence type="ECO:0000313" key="12">
    <source>
        <dbReference type="Proteomes" id="UP001165740"/>
    </source>
</evidence>
<keyword evidence="3" id="KW-1003">Cell membrane</keyword>
<dbReference type="RefSeq" id="XP_055891701.1">
    <property type="nucleotide sequence ID" value="XM_056035726.1"/>
</dbReference>
<reference evidence="13 14" key="1">
    <citation type="submission" date="2025-04" db="UniProtKB">
        <authorList>
            <consortium name="RefSeq"/>
        </authorList>
    </citation>
    <scope>IDENTIFICATION</scope>
</reference>
<protein>
    <submittedName>
        <fullName evidence="13 14">Lysosome membrane protein 2-like</fullName>
    </submittedName>
</protein>
<accession>A0A9W3AWU9</accession>
<dbReference type="GO" id="GO:0005737">
    <property type="term" value="C:cytoplasm"/>
    <property type="evidence" value="ECO:0007669"/>
    <property type="project" value="TreeGrafter"/>
</dbReference>
<evidence type="ECO:0000256" key="1">
    <source>
        <dbReference type="ARBA" id="ARBA00004651"/>
    </source>
</evidence>
<name>A0A9W3AWU9_BIOGL</name>
<keyword evidence="8" id="KW-0675">Receptor</keyword>
<dbReference type="OrthoDB" id="18585at2759"/>
<keyword evidence="12" id="KW-1185">Reference proteome</keyword>
<dbReference type="PANTHER" id="PTHR11923:SF51">
    <property type="entry name" value="LYSOSOME MEMBRANE PROTEIN 2"/>
    <property type="match status" value="1"/>
</dbReference>
<keyword evidence="5 11" id="KW-1133">Transmembrane helix</keyword>
<dbReference type="GO" id="GO:0005044">
    <property type="term" value="F:scavenger receptor activity"/>
    <property type="evidence" value="ECO:0007669"/>
    <property type="project" value="TreeGrafter"/>
</dbReference>
<feature type="transmembrane region" description="Helical" evidence="11">
    <location>
        <begin position="450"/>
        <end position="469"/>
    </location>
</feature>
<dbReference type="PANTHER" id="PTHR11923">
    <property type="entry name" value="SCAVENGER RECEPTOR CLASS B TYPE-1 SR-B1"/>
    <property type="match status" value="1"/>
</dbReference>
<evidence type="ECO:0000313" key="15">
    <source>
        <dbReference type="RefSeq" id="XP_055891698.1"/>
    </source>
</evidence>
<keyword evidence="9" id="KW-0325">Glycoprotein</keyword>
<dbReference type="RefSeq" id="XP_055891699.1">
    <property type="nucleotide sequence ID" value="XM_056035724.1"/>
</dbReference>
<evidence type="ECO:0000313" key="17">
    <source>
        <dbReference type="RefSeq" id="XP_055891700.1"/>
    </source>
</evidence>
<dbReference type="InterPro" id="IPR002159">
    <property type="entry name" value="CD36_fam"/>
</dbReference>
<evidence type="ECO:0000313" key="14">
    <source>
        <dbReference type="RefSeq" id="XP_055891697.1"/>
    </source>
</evidence>
<comment type="subcellular location">
    <subcellularLocation>
        <location evidence="1">Cell membrane</location>
        <topology evidence="1">Multi-pass membrane protein</topology>
    </subcellularLocation>
</comment>
<keyword evidence="6 11" id="KW-0472">Membrane</keyword>
<dbReference type="PRINTS" id="PR01610">
    <property type="entry name" value="CD36ANTIGEN"/>
</dbReference>